<evidence type="ECO:0000313" key="3">
    <source>
        <dbReference type="Proteomes" id="UP000298438"/>
    </source>
</evidence>
<dbReference type="Proteomes" id="UP000298438">
    <property type="component" value="Unassembled WGS sequence"/>
</dbReference>
<keyword evidence="3" id="KW-1185">Reference proteome</keyword>
<protein>
    <submittedName>
        <fullName evidence="2">Uncharacterized protein</fullName>
    </submittedName>
</protein>
<proteinExistence type="predicted"/>
<feature type="region of interest" description="Disordered" evidence="1">
    <location>
        <begin position="1"/>
        <end position="72"/>
    </location>
</feature>
<evidence type="ECO:0000256" key="1">
    <source>
        <dbReference type="SAM" id="MobiDB-lite"/>
    </source>
</evidence>
<feature type="compositionally biased region" description="Polar residues" evidence="1">
    <location>
        <begin position="1"/>
        <end position="15"/>
    </location>
</feature>
<feature type="compositionally biased region" description="Gly residues" evidence="1">
    <location>
        <begin position="55"/>
        <end position="72"/>
    </location>
</feature>
<reference evidence="2 3" key="1">
    <citation type="submission" date="2019-03" db="EMBL/GenBank/DDBJ databases">
        <title>Draft Genome Sequence of Massilia arenosa sp. nov., a Novel Massilia Species Isolated from a Sandy-loam Maize Soil.</title>
        <authorList>
            <person name="Raths R."/>
            <person name="Peta V."/>
            <person name="Bucking H."/>
        </authorList>
    </citation>
    <scope>NUCLEOTIDE SEQUENCE [LARGE SCALE GENOMIC DNA]</scope>
    <source>
        <strain evidence="2 3">MC02</strain>
    </source>
</reference>
<organism evidence="2 3">
    <name type="scientific">Zemynaea arenosa</name>
    <dbReference type="NCBI Taxonomy" id="2561931"/>
    <lineage>
        <taxon>Bacteria</taxon>
        <taxon>Pseudomonadati</taxon>
        <taxon>Pseudomonadota</taxon>
        <taxon>Betaproteobacteria</taxon>
        <taxon>Burkholderiales</taxon>
        <taxon>Oxalobacteraceae</taxon>
        <taxon>Telluria group</taxon>
        <taxon>Zemynaea</taxon>
    </lineage>
</organism>
<name>A0A4Y9SMY3_9BURK</name>
<dbReference type="OrthoDB" id="8779484at2"/>
<accession>A0A4Y9SMY3</accession>
<dbReference type="RefSeq" id="WP_135205804.1">
    <property type="nucleotide sequence ID" value="NZ_SPVF01000047.1"/>
</dbReference>
<sequence length="72" mass="7362">MNQQKQQHGGSQNGHSAEAGSPAWMDEPDIGSGEKTPGEKETEAIVRSVPATGQGTDGNIGAEGGQQEGSKQ</sequence>
<dbReference type="EMBL" id="SPVF01000047">
    <property type="protein sequence ID" value="TFW27801.1"/>
    <property type="molecule type" value="Genomic_DNA"/>
</dbReference>
<dbReference type="AlphaFoldDB" id="A0A4Y9SMY3"/>
<evidence type="ECO:0000313" key="2">
    <source>
        <dbReference type="EMBL" id="TFW27801.1"/>
    </source>
</evidence>
<comment type="caution">
    <text evidence="2">The sequence shown here is derived from an EMBL/GenBank/DDBJ whole genome shotgun (WGS) entry which is preliminary data.</text>
</comment>
<gene>
    <name evidence="2" type="ORF">E4L96_03295</name>
</gene>